<protein>
    <submittedName>
        <fullName evidence="1">Alpha/beta hydrolase</fullName>
    </submittedName>
</protein>
<evidence type="ECO:0000313" key="2">
    <source>
        <dbReference type="Proteomes" id="UP000244193"/>
    </source>
</evidence>
<reference evidence="1 2" key="1">
    <citation type="submission" date="2018-04" db="EMBL/GenBank/DDBJ databases">
        <title>Genome sequencing of Flavobacterium sp. HYN0048.</title>
        <authorList>
            <person name="Yi H."/>
            <person name="Baek C."/>
        </authorList>
    </citation>
    <scope>NUCLEOTIDE SEQUENCE [LARGE SCALE GENOMIC DNA]</scope>
    <source>
        <strain evidence="1 2">HYN0048</strain>
    </source>
</reference>
<proteinExistence type="predicted"/>
<dbReference type="SUPFAM" id="SSF53474">
    <property type="entry name" value="alpha/beta-Hydrolases"/>
    <property type="match status" value="1"/>
</dbReference>
<dbReference type="OrthoDB" id="659408at2"/>
<evidence type="ECO:0000313" key="1">
    <source>
        <dbReference type="EMBL" id="AWA31065.1"/>
    </source>
</evidence>
<gene>
    <name evidence="1" type="ORF">HYN48_13760</name>
</gene>
<dbReference type="AlphaFoldDB" id="A0A2S0RHG9"/>
<dbReference type="GO" id="GO:0016787">
    <property type="term" value="F:hydrolase activity"/>
    <property type="evidence" value="ECO:0007669"/>
    <property type="project" value="UniProtKB-KW"/>
</dbReference>
<dbReference type="Proteomes" id="UP000244193">
    <property type="component" value="Chromosome"/>
</dbReference>
<dbReference type="InterPro" id="IPR029058">
    <property type="entry name" value="AB_hydrolase_fold"/>
</dbReference>
<dbReference type="RefSeq" id="WP_108372688.1">
    <property type="nucleotide sequence ID" value="NZ_CP028811.1"/>
</dbReference>
<dbReference type="EMBL" id="CP028811">
    <property type="protein sequence ID" value="AWA31065.1"/>
    <property type="molecule type" value="Genomic_DNA"/>
</dbReference>
<keyword evidence="1" id="KW-0378">Hydrolase</keyword>
<organism evidence="1 2">
    <name type="scientific">Flavobacterium magnum</name>
    <dbReference type="NCBI Taxonomy" id="2162713"/>
    <lineage>
        <taxon>Bacteria</taxon>
        <taxon>Pseudomonadati</taxon>
        <taxon>Bacteroidota</taxon>
        <taxon>Flavobacteriia</taxon>
        <taxon>Flavobacteriales</taxon>
        <taxon>Flavobacteriaceae</taxon>
        <taxon>Flavobacterium</taxon>
    </lineage>
</organism>
<name>A0A2S0RHG9_9FLAO</name>
<keyword evidence="2" id="KW-1185">Reference proteome</keyword>
<dbReference type="Gene3D" id="3.40.50.1820">
    <property type="entry name" value="alpha/beta hydrolase"/>
    <property type="match status" value="1"/>
</dbReference>
<dbReference type="KEGG" id="fmg:HYN48_13760"/>
<sequence>MSKIYIFSGLGVDRRVFDNIDFGDLDIEFVEWIEPIKNENLENYAKRISKKIVSANPILVGLSFGGILAVEISKFLKPRKIILIASAKTRYELPKIYRVAGKMKLNKLLPSSMLKMQNFITNWFFGVETKDDKLLLNNVLIDTNPKFLRWAINEIVNWKNETYPENYIHLHGTKDQIIPIENVNVNFEIKNGGHFMTVNKPKEIETILKNACL</sequence>
<accession>A0A2S0RHG9</accession>